<comment type="caution">
    <text evidence="1">The sequence shown here is derived from an EMBL/GenBank/DDBJ whole genome shotgun (WGS) entry which is preliminary data.</text>
</comment>
<dbReference type="InterPro" id="IPR036412">
    <property type="entry name" value="HAD-like_sf"/>
</dbReference>
<dbReference type="Gene3D" id="1.10.150.720">
    <property type="entry name" value="Haloacid dehalogenase-like hydrolase"/>
    <property type="match status" value="1"/>
</dbReference>
<dbReference type="Gene3D" id="3.40.50.1000">
    <property type="entry name" value="HAD superfamily/HAD-like"/>
    <property type="match status" value="1"/>
</dbReference>
<dbReference type="NCBIfam" id="TIGR02252">
    <property type="entry name" value="DREG-2"/>
    <property type="match status" value="1"/>
</dbReference>
<dbReference type="InterPro" id="IPR051828">
    <property type="entry name" value="HAD-like_hydrolase_domain"/>
</dbReference>
<dbReference type="InterPro" id="IPR044924">
    <property type="entry name" value="HAD-SF_hydro_IA_REG-2-like_cap"/>
</dbReference>
<dbReference type="PANTHER" id="PTHR46191:SF2">
    <property type="entry name" value="HALOACID DEHALOGENASE-LIKE HYDROLASE DOMAIN-CONTAINING PROTEIN 3"/>
    <property type="match status" value="1"/>
</dbReference>
<dbReference type="InterPro" id="IPR006439">
    <property type="entry name" value="HAD-SF_hydro_IA"/>
</dbReference>
<dbReference type="EMBL" id="JAODUO010000614">
    <property type="protein sequence ID" value="KAK2177186.1"/>
    <property type="molecule type" value="Genomic_DNA"/>
</dbReference>
<dbReference type="NCBIfam" id="TIGR01549">
    <property type="entry name" value="HAD-SF-IA-v1"/>
    <property type="match status" value="1"/>
</dbReference>
<dbReference type="SUPFAM" id="SSF56784">
    <property type="entry name" value="HAD-like"/>
    <property type="match status" value="1"/>
</dbReference>
<sequence>MSRLRLITFDVTNTLLRLRGSPGREYANVAKMFGVNIGHDELDRVYLDVWAEKKSEHPIYGLSDGLTTKQWWADFVRRVFCRAGYTGSPVILEVVAEKLHEKFSEGKNWETMPFASDVLKALCDRGIKLGIVSNFDERLERTLLTHRLLHYFDFVVTTVSARSEKPDPKIFHTALDMAKVNPDDAGHVGDDIINDYFGARNVGMHAFLLDRNGDAARQATSANVAMRPCCVMRGLPDLLKIIDSDFTAVSETLKW</sequence>
<dbReference type="Pfam" id="PF13419">
    <property type="entry name" value="HAD_2"/>
    <property type="match status" value="1"/>
</dbReference>
<gene>
    <name evidence="1" type="ORF">NP493_614g01053</name>
</gene>
<accession>A0AAD9KTI6</accession>
<dbReference type="SFLD" id="SFLDS00003">
    <property type="entry name" value="Haloacid_Dehalogenase"/>
    <property type="match status" value="1"/>
</dbReference>
<reference evidence="1" key="1">
    <citation type="journal article" date="2023" name="Mol. Biol. Evol.">
        <title>Third-Generation Sequencing Reveals the Adaptive Role of the Epigenome in Three Deep-Sea Polychaetes.</title>
        <authorList>
            <person name="Perez M."/>
            <person name="Aroh O."/>
            <person name="Sun Y."/>
            <person name="Lan Y."/>
            <person name="Juniper S.K."/>
            <person name="Young C.R."/>
            <person name="Angers B."/>
            <person name="Qian P.Y."/>
        </authorList>
    </citation>
    <scope>NUCLEOTIDE SEQUENCE</scope>
    <source>
        <strain evidence="1">R07B-5</strain>
    </source>
</reference>
<evidence type="ECO:0008006" key="3">
    <source>
        <dbReference type="Google" id="ProtNLM"/>
    </source>
</evidence>
<dbReference type="InterPro" id="IPR011949">
    <property type="entry name" value="HAD-SF_hydro_IA_REG-2-like"/>
</dbReference>
<dbReference type="CDD" id="cd16415">
    <property type="entry name" value="HAD_dREG-2_like"/>
    <property type="match status" value="1"/>
</dbReference>
<dbReference type="SFLD" id="SFLDG01129">
    <property type="entry name" value="C1.5:_HAD__Beta-PGM__Phosphata"/>
    <property type="match status" value="1"/>
</dbReference>
<protein>
    <recommendedName>
        <fullName evidence="3">Hydrolase of the HAD superfamily</fullName>
    </recommendedName>
</protein>
<dbReference type="Proteomes" id="UP001209878">
    <property type="component" value="Unassembled WGS sequence"/>
</dbReference>
<keyword evidence="2" id="KW-1185">Reference proteome</keyword>
<dbReference type="InterPro" id="IPR041492">
    <property type="entry name" value="HAD_2"/>
</dbReference>
<proteinExistence type="predicted"/>
<dbReference type="GO" id="GO:0005634">
    <property type="term" value="C:nucleus"/>
    <property type="evidence" value="ECO:0007669"/>
    <property type="project" value="TreeGrafter"/>
</dbReference>
<dbReference type="InterPro" id="IPR023214">
    <property type="entry name" value="HAD_sf"/>
</dbReference>
<evidence type="ECO:0000313" key="1">
    <source>
        <dbReference type="EMBL" id="KAK2177186.1"/>
    </source>
</evidence>
<organism evidence="1 2">
    <name type="scientific">Ridgeia piscesae</name>
    <name type="common">Tubeworm</name>
    <dbReference type="NCBI Taxonomy" id="27915"/>
    <lineage>
        <taxon>Eukaryota</taxon>
        <taxon>Metazoa</taxon>
        <taxon>Spiralia</taxon>
        <taxon>Lophotrochozoa</taxon>
        <taxon>Annelida</taxon>
        <taxon>Polychaeta</taxon>
        <taxon>Sedentaria</taxon>
        <taxon>Canalipalpata</taxon>
        <taxon>Sabellida</taxon>
        <taxon>Siboglinidae</taxon>
        <taxon>Ridgeia</taxon>
    </lineage>
</organism>
<name>A0AAD9KTI6_RIDPI</name>
<evidence type="ECO:0000313" key="2">
    <source>
        <dbReference type="Proteomes" id="UP001209878"/>
    </source>
</evidence>
<dbReference type="AlphaFoldDB" id="A0AAD9KTI6"/>
<dbReference type="PANTHER" id="PTHR46191">
    <property type="match status" value="1"/>
</dbReference>